<sequence>MIELGPATWRLKTATGKNGWMAMTFHPAFWKAVSAFLLLCVLVQQYSLSGTRTSTVQQAIHSAPYIEVPGLTGPNSSSEQELDQKNESLAKTTAQADAWSYSWARDADNHGLSEQQCDSAFPSLWNEIERSEEFWKEKRIGVQDIELFAANDGGVRVLLTDSQLRIIRTKGLHRDDLRHRIIAVLQQLLRAITAAEAVDEPIPDIEFTVVVDDKAVLHPEKNGAYFAFARAYANRRHDSLWIIPDFHFFGAPPEAGSFREMREKFRKHDSPLAKKIQKVVWRGATWTNPEVREPLLNETEGQAWADVKAMSWEDPASIMPMEAFCRYKYVVNTEGRAWSARMTHLLNCDSLLLVHDVEWIAHYYHLLDTDTNCVRVARNFSDLGEKIQYYNTHPDEAQKIADNARTTFRERYTTPAATACYWRKLLRAYARLAFTPETSTIKMNRHKLASKEQPRGISFEEFIVHDNRPFKMSVNHKSLLAMPPWYLSRCAEGNVSRQAAASFPPFEMRHMDSRFGSGTSDYDSRRYRRAVLLTEAIRKESKRSRGKQGSTCVAVASTERSIVVVGGDQGALLMHK</sequence>
<dbReference type="Pfam" id="PF05686">
    <property type="entry name" value="Glyco_transf_90"/>
    <property type="match status" value="1"/>
</dbReference>
<accession>A0A139IJ12</accession>
<organism evidence="2 3">
    <name type="scientific">Pseudocercospora musae</name>
    <dbReference type="NCBI Taxonomy" id="113226"/>
    <lineage>
        <taxon>Eukaryota</taxon>
        <taxon>Fungi</taxon>
        <taxon>Dikarya</taxon>
        <taxon>Ascomycota</taxon>
        <taxon>Pezizomycotina</taxon>
        <taxon>Dothideomycetes</taxon>
        <taxon>Dothideomycetidae</taxon>
        <taxon>Mycosphaerellales</taxon>
        <taxon>Mycosphaerellaceae</taxon>
        <taxon>Pseudocercospora</taxon>
    </lineage>
</organism>
<dbReference type="PANTHER" id="PTHR12203">
    <property type="entry name" value="KDEL LYS-ASP-GLU-LEU CONTAINING - RELATED"/>
    <property type="match status" value="1"/>
</dbReference>
<gene>
    <name evidence="2" type="ORF">AC579_6393</name>
</gene>
<evidence type="ECO:0000313" key="2">
    <source>
        <dbReference type="EMBL" id="KXT14680.1"/>
    </source>
</evidence>
<keyword evidence="3" id="KW-1185">Reference proteome</keyword>
<reference evidence="2 3" key="1">
    <citation type="submission" date="2015-07" db="EMBL/GenBank/DDBJ databases">
        <title>Comparative genomics of the Sigatoka disease complex on banana suggests a link between parallel evolutionary changes in Pseudocercospora fijiensis and Pseudocercospora eumusae and increased virulence on the banana host.</title>
        <authorList>
            <person name="Chang T.-C."/>
            <person name="Salvucci A."/>
            <person name="Crous P.W."/>
            <person name="Stergiopoulos I."/>
        </authorList>
    </citation>
    <scope>NUCLEOTIDE SEQUENCE [LARGE SCALE GENOMIC DNA]</scope>
    <source>
        <strain evidence="2 3">CBS 116634</strain>
    </source>
</reference>
<feature type="domain" description="Glycosyl transferase CAP10" evidence="1">
    <location>
        <begin position="201"/>
        <end position="436"/>
    </location>
</feature>
<protein>
    <recommendedName>
        <fullName evidence="1">Glycosyl transferase CAP10 domain-containing protein</fullName>
    </recommendedName>
</protein>
<evidence type="ECO:0000313" key="3">
    <source>
        <dbReference type="Proteomes" id="UP000073492"/>
    </source>
</evidence>
<comment type="caution">
    <text evidence="2">The sequence shown here is derived from an EMBL/GenBank/DDBJ whole genome shotgun (WGS) entry which is preliminary data.</text>
</comment>
<dbReference type="InterPro" id="IPR051091">
    <property type="entry name" value="O-Glucosyltr/Glycosyltrsf_90"/>
</dbReference>
<dbReference type="SMART" id="SM00672">
    <property type="entry name" value="CAP10"/>
    <property type="match status" value="1"/>
</dbReference>
<dbReference type="InterPro" id="IPR006598">
    <property type="entry name" value="CAP10"/>
</dbReference>
<evidence type="ECO:0000259" key="1">
    <source>
        <dbReference type="SMART" id="SM00672"/>
    </source>
</evidence>
<dbReference type="Proteomes" id="UP000073492">
    <property type="component" value="Unassembled WGS sequence"/>
</dbReference>
<name>A0A139IJ12_9PEZI</name>
<dbReference type="AlphaFoldDB" id="A0A139IJ12"/>
<proteinExistence type="predicted"/>
<dbReference type="PANTHER" id="PTHR12203:SF107">
    <property type="entry name" value="GLYCOSYL TRANSFERASE CAP10 DOMAIN-CONTAINING PROTEIN"/>
    <property type="match status" value="1"/>
</dbReference>
<dbReference type="OrthoDB" id="202415at2759"/>
<dbReference type="EMBL" id="LFZO01000077">
    <property type="protein sequence ID" value="KXT14680.1"/>
    <property type="molecule type" value="Genomic_DNA"/>
</dbReference>